<feature type="binding site" evidence="9">
    <location>
        <position position="26"/>
    </location>
    <ligand>
        <name>[4Fe-4S] cluster</name>
        <dbReference type="ChEBI" id="CHEBI:49883"/>
        <label>1</label>
    </ligand>
</feature>
<keyword evidence="1 9" id="KW-0004">4Fe-4S</keyword>
<accession>D3SLS3</accession>
<keyword evidence="7 9" id="KW-0411">Iron-sulfur</keyword>
<keyword evidence="2 9" id="KW-0963">Cytoplasm</keyword>
<dbReference type="FunFam" id="3.20.20.70:FF:000040">
    <property type="entry name" value="Lipoyl synthase"/>
    <property type="match status" value="1"/>
</dbReference>
<dbReference type="GO" id="GO:0051539">
    <property type="term" value="F:4 iron, 4 sulfur cluster binding"/>
    <property type="evidence" value="ECO:0007669"/>
    <property type="project" value="UniProtKB-UniRule"/>
</dbReference>
<evidence type="ECO:0000256" key="9">
    <source>
        <dbReference type="HAMAP-Rule" id="MF_00206"/>
    </source>
</evidence>
<keyword evidence="6 9" id="KW-0408">Iron</keyword>
<dbReference type="HOGENOM" id="CLU_033144_2_1_0"/>
<evidence type="ECO:0000259" key="10">
    <source>
        <dbReference type="PROSITE" id="PS51918"/>
    </source>
</evidence>
<dbReference type="Pfam" id="PF04055">
    <property type="entry name" value="Radical_SAM"/>
    <property type="match status" value="1"/>
</dbReference>
<dbReference type="GO" id="GO:0005737">
    <property type="term" value="C:cytoplasm"/>
    <property type="evidence" value="ECO:0007669"/>
    <property type="project" value="UniProtKB-SubCell"/>
</dbReference>
<evidence type="ECO:0000313" key="11">
    <source>
        <dbReference type="EMBL" id="ADC89703.1"/>
    </source>
</evidence>
<evidence type="ECO:0000256" key="7">
    <source>
        <dbReference type="ARBA" id="ARBA00023014"/>
    </source>
</evidence>
<dbReference type="GO" id="GO:0016992">
    <property type="term" value="F:lipoate synthase activity"/>
    <property type="evidence" value="ECO:0007669"/>
    <property type="project" value="UniProtKB-UniRule"/>
</dbReference>
<dbReference type="HAMAP" id="MF_00206">
    <property type="entry name" value="Lipoyl_synth"/>
    <property type="match status" value="1"/>
</dbReference>
<dbReference type="EC" id="2.8.1.8" evidence="9"/>
<dbReference type="OrthoDB" id="9787898at2"/>
<dbReference type="InterPro" id="IPR006638">
    <property type="entry name" value="Elp3/MiaA/NifB-like_rSAM"/>
</dbReference>
<dbReference type="InterPro" id="IPR007197">
    <property type="entry name" value="rSAM"/>
</dbReference>
<dbReference type="KEGG" id="tal:Thal_1071"/>
<dbReference type="SMART" id="SM00729">
    <property type="entry name" value="Elp3"/>
    <property type="match status" value="1"/>
</dbReference>
<evidence type="ECO:0000256" key="2">
    <source>
        <dbReference type="ARBA" id="ARBA00022490"/>
    </source>
</evidence>
<dbReference type="InterPro" id="IPR013785">
    <property type="entry name" value="Aldolase_TIM"/>
</dbReference>
<evidence type="ECO:0000313" key="12">
    <source>
        <dbReference type="Proteomes" id="UP000002043"/>
    </source>
</evidence>
<organism evidence="11 12">
    <name type="scientific">Thermocrinis albus (strain DSM 14484 / JCM 11386 / HI 11/12)</name>
    <dbReference type="NCBI Taxonomy" id="638303"/>
    <lineage>
        <taxon>Bacteria</taxon>
        <taxon>Pseudomonadati</taxon>
        <taxon>Aquificota</taxon>
        <taxon>Aquificia</taxon>
        <taxon>Aquificales</taxon>
        <taxon>Aquificaceae</taxon>
        <taxon>Thermocrinis</taxon>
    </lineage>
</organism>
<evidence type="ECO:0000256" key="6">
    <source>
        <dbReference type="ARBA" id="ARBA00023004"/>
    </source>
</evidence>
<comment type="similarity">
    <text evidence="9">Belongs to the radical SAM superfamily. Lipoyl synthase family.</text>
</comment>
<dbReference type="GO" id="GO:0009249">
    <property type="term" value="P:protein lipoylation"/>
    <property type="evidence" value="ECO:0007669"/>
    <property type="project" value="UniProtKB-UniRule"/>
</dbReference>
<dbReference type="CDD" id="cd01335">
    <property type="entry name" value="Radical_SAM"/>
    <property type="match status" value="1"/>
</dbReference>
<evidence type="ECO:0000256" key="1">
    <source>
        <dbReference type="ARBA" id="ARBA00022485"/>
    </source>
</evidence>
<feature type="binding site" evidence="9">
    <location>
        <position position="59"/>
    </location>
    <ligand>
        <name>[4Fe-4S] cluster</name>
        <dbReference type="ChEBI" id="CHEBI:49883"/>
        <label>2</label>
        <note>4Fe-4S-S-AdoMet</note>
    </ligand>
</feature>
<evidence type="ECO:0000256" key="4">
    <source>
        <dbReference type="ARBA" id="ARBA00022691"/>
    </source>
</evidence>
<dbReference type="RefSeq" id="WP_012992109.1">
    <property type="nucleotide sequence ID" value="NC_013894.1"/>
</dbReference>
<comment type="catalytic activity">
    <reaction evidence="8 9">
        <text>[[Fe-S] cluster scaffold protein carrying a second [4Fe-4S](2+) cluster] + N(6)-octanoyl-L-lysyl-[protein] + 2 oxidized [2Fe-2S]-[ferredoxin] + 2 S-adenosyl-L-methionine + 4 H(+) = [[Fe-S] cluster scaffold protein] + N(6)-[(R)-dihydrolipoyl]-L-lysyl-[protein] + 4 Fe(3+) + 2 hydrogen sulfide + 2 5'-deoxyadenosine + 2 L-methionine + 2 reduced [2Fe-2S]-[ferredoxin]</text>
        <dbReference type="Rhea" id="RHEA:16585"/>
        <dbReference type="Rhea" id="RHEA-COMP:9928"/>
        <dbReference type="Rhea" id="RHEA-COMP:10000"/>
        <dbReference type="Rhea" id="RHEA-COMP:10001"/>
        <dbReference type="Rhea" id="RHEA-COMP:10475"/>
        <dbReference type="Rhea" id="RHEA-COMP:14568"/>
        <dbReference type="Rhea" id="RHEA-COMP:14569"/>
        <dbReference type="ChEBI" id="CHEBI:15378"/>
        <dbReference type="ChEBI" id="CHEBI:17319"/>
        <dbReference type="ChEBI" id="CHEBI:29034"/>
        <dbReference type="ChEBI" id="CHEBI:29919"/>
        <dbReference type="ChEBI" id="CHEBI:33722"/>
        <dbReference type="ChEBI" id="CHEBI:33737"/>
        <dbReference type="ChEBI" id="CHEBI:33738"/>
        <dbReference type="ChEBI" id="CHEBI:57844"/>
        <dbReference type="ChEBI" id="CHEBI:59789"/>
        <dbReference type="ChEBI" id="CHEBI:78809"/>
        <dbReference type="ChEBI" id="CHEBI:83100"/>
        <dbReference type="EC" id="2.8.1.8"/>
    </reaction>
</comment>
<dbReference type="Proteomes" id="UP000002043">
    <property type="component" value="Chromosome"/>
</dbReference>
<feature type="binding site" evidence="9">
    <location>
        <position position="266"/>
    </location>
    <ligand>
        <name>[4Fe-4S] cluster</name>
        <dbReference type="ChEBI" id="CHEBI:49883"/>
        <label>1</label>
    </ligand>
</feature>
<feature type="binding site" evidence="9">
    <location>
        <position position="31"/>
    </location>
    <ligand>
        <name>[4Fe-4S] cluster</name>
        <dbReference type="ChEBI" id="CHEBI:49883"/>
        <label>1</label>
    </ligand>
</feature>
<comment type="subcellular location">
    <subcellularLocation>
        <location evidence="9">Cytoplasm</location>
    </subcellularLocation>
</comment>
<proteinExistence type="inferred from homology"/>
<dbReference type="InterPro" id="IPR003698">
    <property type="entry name" value="Lipoyl_synth"/>
</dbReference>
<protein>
    <recommendedName>
        <fullName evidence="9">Lipoyl synthase</fullName>
        <ecNumber evidence="9">2.8.1.8</ecNumber>
    </recommendedName>
    <alternativeName>
        <fullName evidence="9">Lip-syn</fullName>
        <shortName evidence="9">LS</shortName>
    </alternativeName>
    <alternativeName>
        <fullName evidence="9">Lipoate synthase</fullName>
    </alternativeName>
    <alternativeName>
        <fullName evidence="9">Lipoic acid synthase</fullName>
    </alternativeName>
    <alternativeName>
        <fullName evidence="9">Sulfur insertion protein LipA</fullName>
    </alternativeName>
</protein>
<dbReference type="InterPro" id="IPR058240">
    <property type="entry name" value="rSAM_sf"/>
</dbReference>
<dbReference type="GO" id="GO:0046872">
    <property type="term" value="F:metal ion binding"/>
    <property type="evidence" value="ECO:0007669"/>
    <property type="project" value="UniProtKB-KW"/>
</dbReference>
<comment type="cofactor">
    <cofactor evidence="9">
        <name>[4Fe-4S] cluster</name>
        <dbReference type="ChEBI" id="CHEBI:49883"/>
    </cofactor>
    <text evidence="9">Binds 2 [4Fe-4S] clusters per subunit. One cluster is coordinated with 3 cysteines and an exchangeable S-adenosyl-L-methionine.</text>
</comment>
<keyword evidence="5 9" id="KW-0479">Metal-binding</keyword>
<dbReference type="EMBL" id="CP001931">
    <property type="protein sequence ID" value="ADC89703.1"/>
    <property type="molecule type" value="Genomic_DNA"/>
</dbReference>
<dbReference type="NCBIfam" id="NF004019">
    <property type="entry name" value="PRK05481.1"/>
    <property type="match status" value="1"/>
</dbReference>
<gene>
    <name evidence="9" type="primary">lipA</name>
    <name evidence="11" type="ordered locus">Thal_1071</name>
</gene>
<name>D3SLS3_THEAH</name>
<sequence>MKPVVHLSQTHSLKRILRKALLHTVCEESRCPNISECFSRGTATFMILGDVCTRSCSFCNVRRGKEGTKVDPDEAMRLLHVVRQLNLKYVVITSPTRDDLVDGGASQFALCTRILKEGIPGIKVEALVPDMGGSVEALRIVLDAKPDVLAHNVETVPRLYNYVRKGSDYIRSLRLLENVKKLSGDITTKSAIILGFGERWDEILQVMKDLRNAGCDVLTIGQYYQPSRRHHPVLKYYTKEEFEALKEEALSLGFKWVASGPNVRSSYRAFEVLHSINIPSP</sequence>
<feature type="binding site" evidence="9">
    <location>
        <position position="37"/>
    </location>
    <ligand>
        <name>[4Fe-4S] cluster</name>
        <dbReference type="ChEBI" id="CHEBI:49883"/>
        <label>1</label>
    </ligand>
</feature>
<dbReference type="SUPFAM" id="SSF102114">
    <property type="entry name" value="Radical SAM enzymes"/>
    <property type="match status" value="1"/>
</dbReference>
<evidence type="ECO:0000256" key="3">
    <source>
        <dbReference type="ARBA" id="ARBA00022679"/>
    </source>
</evidence>
<feature type="binding site" evidence="9">
    <location>
        <position position="52"/>
    </location>
    <ligand>
        <name>[4Fe-4S] cluster</name>
        <dbReference type="ChEBI" id="CHEBI:49883"/>
        <label>2</label>
        <note>4Fe-4S-S-AdoMet</note>
    </ligand>
</feature>
<dbReference type="SFLD" id="SFLDG01058">
    <property type="entry name" value="lipoyl_synthase_like"/>
    <property type="match status" value="1"/>
</dbReference>
<dbReference type="UniPathway" id="UPA00538">
    <property type="reaction ID" value="UER00593"/>
</dbReference>
<dbReference type="SFLD" id="SFLDF00271">
    <property type="entry name" value="lipoyl_synthase"/>
    <property type="match status" value="1"/>
</dbReference>
<dbReference type="NCBIfam" id="TIGR00510">
    <property type="entry name" value="lipA"/>
    <property type="match status" value="1"/>
</dbReference>
<dbReference type="SFLD" id="SFLDS00029">
    <property type="entry name" value="Radical_SAM"/>
    <property type="match status" value="1"/>
</dbReference>
<dbReference type="AlphaFoldDB" id="D3SLS3"/>
<evidence type="ECO:0000256" key="5">
    <source>
        <dbReference type="ARBA" id="ARBA00022723"/>
    </source>
</evidence>
<keyword evidence="3 9" id="KW-0808">Transferase</keyword>
<dbReference type="PIRSF" id="PIRSF005963">
    <property type="entry name" value="Lipoyl_synth"/>
    <property type="match status" value="1"/>
</dbReference>
<keyword evidence="4 9" id="KW-0949">S-adenosyl-L-methionine</keyword>
<dbReference type="STRING" id="638303.Thal_1071"/>
<comment type="function">
    <text evidence="9">Catalyzes the radical-mediated insertion of two sulfur atoms into the C-6 and C-8 positions of the octanoyl moiety bound to the lipoyl domains of lipoate-dependent enzymes, thereby converting the octanoylated domains into lipoylated derivatives.</text>
</comment>
<dbReference type="PANTHER" id="PTHR10949">
    <property type="entry name" value="LIPOYL SYNTHASE"/>
    <property type="match status" value="1"/>
</dbReference>
<feature type="domain" description="Radical SAM core" evidence="10">
    <location>
        <begin position="38"/>
        <end position="255"/>
    </location>
</feature>
<comment type="pathway">
    <text evidence="9">Protein modification; protein lipoylation via endogenous pathway; protein N(6)-(lipoyl)lysine from octanoyl-[acyl-carrier-protein]: step 2/2.</text>
</comment>
<keyword evidence="12" id="KW-1185">Reference proteome</keyword>
<dbReference type="NCBIfam" id="NF009544">
    <property type="entry name" value="PRK12928.1"/>
    <property type="match status" value="1"/>
</dbReference>
<dbReference type="PANTHER" id="PTHR10949:SF0">
    <property type="entry name" value="LIPOYL SYNTHASE, MITOCHONDRIAL"/>
    <property type="match status" value="1"/>
</dbReference>
<reference evidence="12" key="1">
    <citation type="journal article" date="2010" name="Stand. Genomic Sci.">
        <title>Complete genome sequence of Thermocrinis albus type strain (HI 11/12T).</title>
        <authorList>
            <person name="Wirth R."/>
            <person name="Sikorski J."/>
            <person name="Brambilla E."/>
            <person name="Misra M."/>
            <person name="Lapidus A."/>
            <person name="Copeland A."/>
            <person name="Nolan M."/>
            <person name="Lucas S."/>
            <person name="Chen F."/>
            <person name="Tice H."/>
            <person name="Cheng J.F."/>
            <person name="Han C."/>
            <person name="Detter J.C."/>
            <person name="Tapia R."/>
            <person name="Bruce D."/>
            <person name="Goodwin L."/>
            <person name="Pitluck S."/>
            <person name="Pati A."/>
            <person name="Anderson I."/>
            <person name="Ivanova N."/>
            <person name="Mavromatis K."/>
            <person name="Mikhailova N."/>
            <person name="Chen A."/>
            <person name="Palaniappan K."/>
            <person name="Bilek Y."/>
            <person name="Hader T."/>
            <person name="Land M."/>
            <person name="Hauser L."/>
            <person name="Chang Y.J."/>
            <person name="Jeffries C.D."/>
            <person name="Tindall B.J."/>
            <person name="Rohde M."/>
            <person name="Goker M."/>
            <person name="Bristow J."/>
            <person name="Eisen J.A."/>
            <person name="Markowitz V."/>
            <person name="Hugenholtz P."/>
            <person name="Kyrpides N.C."/>
            <person name="Klenk H.P."/>
        </authorList>
    </citation>
    <scope>NUCLEOTIDE SEQUENCE [LARGE SCALE GENOMIC DNA]</scope>
    <source>
        <strain evidence="12">DSM 14484 / JCM 11386 / HI 11/12</strain>
    </source>
</reference>
<dbReference type="PROSITE" id="PS51918">
    <property type="entry name" value="RADICAL_SAM"/>
    <property type="match status" value="1"/>
</dbReference>
<feature type="binding site" evidence="9">
    <location>
        <position position="56"/>
    </location>
    <ligand>
        <name>[4Fe-4S] cluster</name>
        <dbReference type="ChEBI" id="CHEBI:49883"/>
        <label>2</label>
        <note>4Fe-4S-S-AdoMet</note>
    </ligand>
</feature>
<dbReference type="Gene3D" id="3.20.20.70">
    <property type="entry name" value="Aldolase class I"/>
    <property type="match status" value="1"/>
</dbReference>
<dbReference type="eggNOG" id="COG0320">
    <property type="taxonomic scope" value="Bacteria"/>
</dbReference>
<evidence type="ECO:0000256" key="8">
    <source>
        <dbReference type="ARBA" id="ARBA00047326"/>
    </source>
</evidence>